<name>A0A1X7VFU2_AMPQE</name>
<proteinExistence type="predicted"/>
<organism evidence="1">
    <name type="scientific">Amphimedon queenslandica</name>
    <name type="common">Sponge</name>
    <dbReference type="NCBI Taxonomy" id="400682"/>
    <lineage>
        <taxon>Eukaryota</taxon>
        <taxon>Metazoa</taxon>
        <taxon>Porifera</taxon>
        <taxon>Demospongiae</taxon>
        <taxon>Heteroscleromorpha</taxon>
        <taxon>Haplosclerida</taxon>
        <taxon>Niphatidae</taxon>
        <taxon>Amphimedon</taxon>
    </lineage>
</organism>
<accession>A0A1X7VFU2</accession>
<dbReference type="AlphaFoldDB" id="A0A1X7VFU2"/>
<evidence type="ECO:0000313" key="1">
    <source>
        <dbReference type="EnsemblMetazoa" id="Aqu2.1.38926_001"/>
    </source>
</evidence>
<dbReference type="InParanoid" id="A0A1X7VFU2"/>
<dbReference type="EnsemblMetazoa" id="Aqu2.1.38926_001">
    <property type="protein sequence ID" value="Aqu2.1.38926_001"/>
    <property type="gene ID" value="Aqu2.1.38926"/>
</dbReference>
<sequence>MKKDGTVGALTKAMLKNTQYIAGAQEANMRALAPTGPYVAMPLFVNLQEPTETHSHITEIYKANLTCIVKNEIGYSHWPA</sequence>
<protein>
    <submittedName>
        <fullName evidence="1">Uncharacterized protein</fullName>
    </submittedName>
</protein>
<reference evidence="1" key="1">
    <citation type="submission" date="2017-05" db="UniProtKB">
        <authorList>
            <consortium name="EnsemblMetazoa"/>
        </authorList>
    </citation>
    <scope>IDENTIFICATION</scope>
</reference>